<reference evidence="2" key="2">
    <citation type="submission" date="2021-02" db="EMBL/GenBank/DDBJ databases">
        <authorList>
            <person name="Kimball J.A."/>
            <person name="Haas M.W."/>
            <person name="Macchietto M."/>
            <person name="Kono T."/>
            <person name="Duquette J."/>
            <person name="Shao M."/>
        </authorList>
    </citation>
    <scope>NUCLEOTIDE SEQUENCE</scope>
    <source>
        <tissue evidence="2">Fresh leaf tissue</tissue>
    </source>
</reference>
<evidence type="ECO:0000256" key="1">
    <source>
        <dbReference type="SAM" id="MobiDB-lite"/>
    </source>
</evidence>
<feature type="compositionally biased region" description="Basic and acidic residues" evidence="1">
    <location>
        <begin position="255"/>
        <end position="279"/>
    </location>
</feature>
<feature type="compositionally biased region" description="Low complexity" evidence="1">
    <location>
        <begin position="388"/>
        <end position="397"/>
    </location>
</feature>
<feature type="compositionally biased region" description="Polar residues" evidence="1">
    <location>
        <begin position="515"/>
        <end position="545"/>
    </location>
</feature>
<dbReference type="EMBL" id="JAAALK010000290">
    <property type="protein sequence ID" value="KAG8045612.1"/>
    <property type="molecule type" value="Genomic_DNA"/>
</dbReference>
<protein>
    <submittedName>
        <fullName evidence="2">Uncharacterized protein</fullName>
    </submittedName>
</protein>
<reference evidence="2" key="1">
    <citation type="journal article" date="2021" name="bioRxiv">
        <title>Whole Genome Assembly and Annotation of Northern Wild Rice, Zizania palustris L., Supports a Whole Genome Duplication in the Zizania Genus.</title>
        <authorList>
            <person name="Haas M."/>
            <person name="Kono T."/>
            <person name="Macchietto M."/>
            <person name="Millas R."/>
            <person name="McGilp L."/>
            <person name="Shao M."/>
            <person name="Duquette J."/>
            <person name="Hirsch C.N."/>
            <person name="Kimball J."/>
        </authorList>
    </citation>
    <scope>NUCLEOTIDE SEQUENCE</scope>
    <source>
        <tissue evidence="2">Fresh leaf tissue</tissue>
    </source>
</reference>
<dbReference type="PANTHER" id="PTHR36892">
    <property type="entry name" value="OS01G0201800 PROTEIN"/>
    <property type="match status" value="1"/>
</dbReference>
<comment type="caution">
    <text evidence="2">The sequence shown here is derived from an EMBL/GenBank/DDBJ whole genome shotgun (WGS) entry which is preliminary data.</text>
</comment>
<name>A0A8J5RA89_ZIZPA</name>
<dbReference type="PANTHER" id="PTHR36892:SF10">
    <property type="entry name" value="OS01G0201900 PROTEIN"/>
    <property type="match status" value="1"/>
</dbReference>
<feature type="region of interest" description="Disordered" evidence="1">
    <location>
        <begin position="129"/>
        <end position="161"/>
    </location>
</feature>
<evidence type="ECO:0000313" key="2">
    <source>
        <dbReference type="EMBL" id="KAG8045612.1"/>
    </source>
</evidence>
<feature type="region of interest" description="Disordered" evidence="1">
    <location>
        <begin position="447"/>
        <end position="479"/>
    </location>
</feature>
<dbReference type="Proteomes" id="UP000729402">
    <property type="component" value="Unassembled WGS sequence"/>
</dbReference>
<feature type="region of interest" description="Disordered" evidence="1">
    <location>
        <begin position="636"/>
        <end position="678"/>
    </location>
</feature>
<dbReference type="AlphaFoldDB" id="A0A8J5RA89"/>
<dbReference type="OrthoDB" id="654309at2759"/>
<gene>
    <name evidence="2" type="ORF">GUJ93_ZPchr0008g11835</name>
</gene>
<sequence length="821" mass="88780">MLCGAHLALKEREGVNNNNNISNLLLSTEIAVPLNTPGFHFTSRHAFPSPSPSSPTKIVGRFGGSGEHSSASLLPASMAVAAFSIRGYVSSMRGAPAEGRSSFGVEDLPPMEAPRFRWWADEVEVAVAGAPAPAPASTPPPPPPPQPSRRTQAKARAPKKRSIADLFAAAPLLALPPAHAGDENKAPEVDGDDEALCSIMRRTKEQKRKRRLEEAAFAAAAAAAERPESGNNFVREQAHGRINVPDELDTPQASKKSEGIHDPRIDQDKIPDLKRKKKVDANDLEKERIDKLRSIEGKMSNKAGKQHDMKKMLPLHSILKKYTKHTSFKMVKEKSGNTKGKEVIELCRKSVKRVKFAEVDDVLGIEKQTSNRPQLESLCKLFSDALASSSSSSTDMSTEGDRYVAAESSSSHMPELMEASKNMDHEDSLELVSTKLPSNLIDLNEALPESTDFNYPSVSNSEPDPEPTQHTLERVENSVSSGTLLQNELMEVADTNIAGPPMKSTRELGEPHFSLNLNYGGTQLSNEGEVPPSQSQKHNASSSMAWSVHSAMDLQPERRPAAGQTVRLMGKDLAVSTPREDHPTELFLELPRQGRPYLSLQTQSVLPTISSQSAGTSQSHIRYTIPQNFSHSLSTANSLSEDQLQHEDRVRTAPPSAPILPTMTPRPRASPSSNAHASLPTPGVVISARSSVLPHNSSGFTLTHPCQIVEEGSDSRRDAAFPSSSSDNVAARAAVPDLSNTSSGGRYVQRSGPVKLIPGAKHILMPSNSTGDGTTSMPVYSCVSFGSRRRNVSAPQNSCRGESSRLKELKMAERQQIDGAC</sequence>
<evidence type="ECO:0000313" key="3">
    <source>
        <dbReference type="Proteomes" id="UP000729402"/>
    </source>
</evidence>
<proteinExistence type="predicted"/>
<feature type="compositionally biased region" description="Polar residues" evidence="1">
    <location>
        <begin position="451"/>
        <end position="462"/>
    </location>
</feature>
<feature type="region of interest" description="Disordered" evidence="1">
    <location>
        <begin position="239"/>
        <end position="279"/>
    </location>
</feature>
<organism evidence="2 3">
    <name type="scientific">Zizania palustris</name>
    <name type="common">Northern wild rice</name>
    <dbReference type="NCBI Taxonomy" id="103762"/>
    <lineage>
        <taxon>Eukaryota</taxon>
        <taxon>Viridiplantae</taxon>
        <taxon>Streptophyta</taxon>
        <taxon>Embryophyta</taxon>
        <taxon>Tracheophyta</taxon>
        <taxon>Spermatophyta</taxon>
        <taxon>Magnoliopsida</taxon>
        <taxon>Liliopsida</taxon>
        <taxon>Poales</taxon>
        <taxon>Poaceae</taxon>
        <taxon>BOP clade</taxon>
        <taxon>Oryzoideae</taxon>
        <taxon>Oryzeae</taxon>
        <taxon>Zizaniinae</taxon>
        <taxon>Zizania</taxon>
    </lineage>
</organism>
<keyword evidence="3" id="KW-1185">Reference proteome</keyword>
<feature type="compositionally biased region" description="Basic residues" evidence="1">
    <location>
        <begin position="151"/>
        <end position="161"/>
    </location>
</feature>
<feature type="region of interest" description="Disordered" evidence="1">
    <location>
        <begin position="388"/>
        <end position="412"/>
    </location>
</feature>
<feature type="region of interest" description="Disordered" evidence="1">
    <location>
        <begin position="497"/>
        <end position="548"/>
    </location>
</feature>
<accession>A0A8J5RA89</accession>
<feature type="compositionally biased region" description="Pro residues" evidence="1">
    <location>
        <begin position="132"/>
        <end position="147"/>
    </location>
</feature>